<evidence type="ECO:0000256" key="1">
    <source>
        <dbReference type="SAM" id="MobiDB-lite"/>
    </source>
</evidence>
<feature type="compositionally biased region" description="Low complexity" evidence="1">
    <location>
        <begin position="308"/>
        <end position="317"/>
    </location>
</feature>
<comment type="caution">
    <text evidence="4">The sequence shown here is derived from an EMBL/GenBank/DDBJ whole genome shotgun (WGS) entry which is preliminary data.</text>
</comment>
<feature type="transmembrane region" description="Helical" evidence="2">
    <location>
        <begin position="446"/>
        <end position="467"/>
    </location>
</feature>
<reference evidence="4 5" key="1">
    <citation type="submission" date="2016-08" db="EMBL/GenBank/DDBJ databases">
        <title>A Parts List for Fungal Cellulosomes Revealed by Comparative Genomics.</title>
        <authorList>
            <consortium name="DOE Joint Genome Institute"/>
            <person name="Haitjema C.H."/>
            <person name="Gilmore S.P."/>
            <person name="Henske J.K."/>
            <person name="Solomon K.V."/>
            <person name="De Groot R."/>
            <person name="Kuo A."/>
            <person name="Mondo S.J."/>
            <person name="Salamov A.A."/>
            <person name="Labutti K."/>
            <person name="Zhao Z."/>
            <person name="Chiniquy J."/>
            <person name="Barry K."/>
            <person name="Brewer H.M."/>
            <person name="Purvine S.O."/>
            <person name="Wright A.T."/>
            <person name="Boxma B."/>
            <person name="Van Alen T."/>
            <person name="Hackstein J.H."/>
            <person name="Baker S.E."/>
            <person name="Grigoriev I.V."/>
            <person name="O'Malley M.A."/>
        </authorList>
    </citation>
    <scope>NUCLEOTIDE SEQUENCE [LARGE SCALE GENOMIC DNA]</scope>
    <source>
        <strain evidence="4 5">S4</strain>
    </source>
</reference>
<accession>A0A1Y1XNW2</accession>
<feature type="transmembrane region" description="Helical" evidence="2">
    <location>
        <begin position="487"/>
        <end position="507"/>
    </location>
</feature>
<feature type="transmembrane region" description="Helical" evidence="2">
    <location>
        <begin position="404"/>
        <end position="425"/>
    </location>
</feature>
<dbReference type="AlphaFoldDB" id="A0A1Y1XNW2"/>
<feature type="transmembrane region" description="Helical" evidence="2">
    <location>
        <begin position="546"/>
        <end position="571"/>
    </location>
</feature>
<feature type="transmembrane region" description="Helical" evidence="2">
    <location>
        <begin position="519"/>
        <end position="540"/>
    </location>
</feature>
<evidence type="ECO:0000313" key="5">
    <source>
        <dbReference type="Proteomes" id="UP000193944"/>
    </source>
</evidence>
<dbReference type="EMBL" id="MCFG01000008">
    <property type="protein sequence ID" value="ORX87439.1"/>
    <property type="molecule type" value="Genomic_DNA"/>
</dbReference>
<keyword evidence="2" id="KW-1133">Transmembrane helix</keyword>
<keyword evidence="2" id="KW-0472">Membrane</keyword>
<reference evidence="4 5" key="2">
    <citation type="submission" date="2016-08" db="EMBL/GenBank/DDBJ databases">
        <title>Pervasive Adenine N6-methylation of Active Genes in Fungi.</title>
        <authorList>
            <consortium name="DOE Joint Genome Institute"/>
            <person name="Mondo S.J."/>
            <person name="Dannebaum R.O."/>
            <person name="Kuo R.C."/>
            <person name="Labutti K."/>
            <person name="Haridas S."/>
            <person name="Kuo A."/>
            <person name="Salamov A."/>
            <person name="Ahrendt S.R."/>
            <person name="Lipzen A."/>
            <person name="Sullivan W."/>
            <person name="Andreopoulos W.B."/>
            <person name="Clum A."/>
            <person name="Lindquist E."/>
            <person name="Daum C."/>
            <person name="Ramamoorthy G.K."/>
            <person name="Gryganskyi A."/>
            <person name="Culley D."/>
            <person name="Magnuson J.K."/>
            <person name="James T.Y."/>
            <person name="O'Malley M.A."/>
            <person name="Stajich J.E."/>
            <person name="Spatafora J.W."/>
            <person name="Visel A."/>
            <person name="Grigoriev I.V."/>
        </authorList>
    </citation>
    <scope>NUCLEOTIDE SEQUENCE [LARGE SCALE GENOMIC DNA]</scope>
    <source>
        <strain evidence="4 5">S4</strain>
    </source>
</reference>
<evidence type="ECO:0000256" key="3">
    <source>
        <dbReference type="SAM" id="SignalP"/>
    </source>
</evidence>
<protein>
    <recommendedName>
        <fullName evidence="6">Intimal thickness related receptor IRP domain-containing protein</fullName>
    </recommendedName>
</protein>
<feature type="signal peptide" evidence="3">
    <location>
        <begin position="1"/>
        <end position="23"/>
    </location>
</feature>
<sequence>MNSSILFPLLVLVYNLLLLHCQASFTIIETNSDLNYDQIEKNLYFNNQYQYYTINNIDIPGIWYNYKNLFISNIYLNGYFPKKNNTNTNYQKCKLMYNIINEIKDDKENNESHVFTLKNKNDSIDNVNLISEIDSTLNSNDNNKNIINITFSKKLLSLINPSVDNNYNQMMMAKDDSNDNNNVQNNENKKIDKIESFKNDNEINNNDKIKNDNIDNINEEEFIGDININNNATATPIANENETCNDNNSLNNLTVFINHSIITRSEDNFSIKKSFHSNGQIVFIKYNDIKESECSFQDIITKNHWEKTNNNNNNNNNEKVENGKENNKENNKREINISNDDNILPSLLSIIVSKNDLKTIEKESNINTIGIKYAYYASILNIPITFISEKDYEDFINNIESNDLWIQITPEFLISIIICSFALFIMLNMIMKKEFSLKNMNLNKKLFLLCFLSSFLLLISWIIKFKIIVKKIPFLTSKIDIYFKEILINFGYLLCYTSGTLFLSCLIEKFNGIKKVYHFIFIKATSFIVIPFIILIHIFTNNSNNIIIHYISIIMNLLMIMIMTYQGYLYLSSSKYIYGILKDYKNSNNNNNNESNNASKISNNKNSKPISKKNIININHFLNQNKLTRNLFFISPLM</sequence>
<evidence type="ECO:0000256" key="2">
    <source>
        <dbReference type="SAM" id="Phobius"/>
    </source>
</evidence>
<feature type="chain" id="PRO_5012033580" description="Intimal thickness related receptor IRP domain-containing protein" evidence="3">
    <location>
        <begin position="24"/>
        <end position="638"/>
    </location>
</feature>
<gene>
    <name evidence="4" type="ORF">BCR32DRAFT_308683</name>
</gene>
<keyword evidence="2" id="KW-0812">Transmembrane</keyword>
<dbReference type="OrthoDB" id="10675384at2759"/>
<dbReference type="STRING" id="1754192.A0A1Y1XNW2"/>
<dbReference type="Proteomes" id="UP000193944">
    <property type="component" value="Unassembled WGS sequence"/>
</dbReference>
<evidence type="ECO:0000313" key="4">
    <source>
        <dbReference type="EMBL" id="ORX87439.1"/>
    </source>
</evidence>
<feature type="region of interest" description="Disordered" evidence="1">
    <location>
        <begin position="307"/>
        <end position="330"/>
    </location>
</feature>
<proteinExistence type="predicted"/>
<keyword evidence="3" id="KW-0732">Signal</keyword>
<name>A0A1Y1XNW2_9FUNG</name>
<organism evidence="4 5">
    <name type="scientific">Anaeromyces robustus</name>
    <dbReference type="NCBI Taxonomy" id="1754192"/>
    <lineage>
        <taxon>Eukaryota</taxon>
        <taxon>Fungi</taxon>
        <taxon>Fungi incertae sedis</taxon>
        <taxon>Chytridiomycota</taxon>
        <taxon>Chytridiomycota incertae sedis</taxon>
        <taxon>Neocallimastigomycetes</taxon>
        <taxon>Neocallimastigales</taxon>
        <taxon>Neocallimastigaceae</taxon>
        <taxon>Anaeromyces</taxon>
    </lineage>
</organism>
<keyword evidence="5" id="KW-1185">Reference proteome</keyword>
<feature type="compositionally biased region" description="Basic and acidic residues" evidence="1">
    <location>
        <begin position="318"/>
        <end position="330"/>
    </location>
</feature>
<evidence type="ECO:0008006" key="6">
    <source>
        <dbReference type="Google" id="ProtNLM"/>
    </source>
</evidence>